<dbReference type="GO" id="GO:0009307">
    <property type="term" value="P:DNA restriction-modification system"/>
    <property type="evidence" value="ECO:0007669"/>
    <property type="project" value="InterPro"/>
</dbReference>
<dbReference type="Pfam" id="PF04471">
    <property type="entry name" value="Mrr_cat"/>
    <property type="match status" value="1"/>
</dbReference>
<evidence type="ECO:0000259" key="1">
    <source>
        <dbReference type="Pfam" id="PF04471"/>
    </source>
</evidence>
<dbReference type="InterPro" id="IPR011335">
    <property type="entry name" value="Restrct_endonuc-II-like"/>
</dbReference>
<dbReference type="EMBL" id="CP021780">
    <property type="protein sequence ID" value="ASA20539.1"/>
    <property type="molecule type" value="Genomic_DNA"/>
</dbReference>
<sequence>MNIKRVFEAIYNLSETTSMVNKGITFETFVHEVYSAILRLEDKTVLISKNVTILGKTGASHQFDVYYEFTKAIVKHRVAIECKNHRRPVDKGKVGEFKSKILDIDNLMGIMVSASGYQSGASTYANGTGIVLMTLDDLPTYFYPSQNIRT</sequence>
<dbReference type="GO" id="GO:0004519">
    <property type="term" value="F:endonuclease activity"/>
    <property type="evidence" value="ECO:0007669"/>
    <property type="project" value="InterPro"/>
</dbReference>
<dbReference type="InterPro" id="IPR011856">
    <property type="entry name" value="tRNA_endonuc-like_dom_sf"/>
</dbReference>
<protein>
    <recommendedName>
        <fullName evidence="1">Restriction endonuclease type IV Mrr domain-containing protein</fullName>
    </recommendedName>
</protein>
<dbReference type="AlphaFoldDB" id="A0A2Z2KEQ6"/>
<evidence type="ECO:0000313" key="3">
    <source>
        <dbReference type="Proteomes" id="UP000249890"/>
    </source>
</evidence>
<dbReference type="Gene3D" id="3.40.1350.10">
    <property type="match status" value="1"/>
</dbReference>
<accession>A0A2Z2KEQ6</accession>
<gene>
    <name evidence="2" type="ORF">B9T62_06815</name>
</gene>
<organism evidence="2 3">
    <name type="scientific">Paenibacillus donghaensis</name>
    <dbReference type="NCBI Taxonomy" id="414771"/>
    <lineage>
        <taxon>Bacteria</taxon>
        <taxon>Bacillati</taxon>
        <taxon>Bacillota</taxon>
        <taxon>Bacilli</taxon>
        <taxon>Bacillales</taxon>
        <taxon>Paenibacillaceae</taxon>
        <taxon>Paenibacillus</taxon>
    </lineage>
</organism>
<dbReference type="Proteomes" id="UP000249890">
    <property type="component" value="Chromosome"/>
</dbReference>
<dbReference type="GO" id="GO:0003677">
    <property type="term" value="F:DNA binding"/>
    <property type="evidence" value="ECO:0007669"/>
    <property type="project" value="InterPro"/>
</dbReference>
<dbReference type="RefSeq" id="WP_087914557.1">
    <property type="nucleotide sequence ID" value="NZ_CP021780.1"/>
</dbReference>
<dbReference type="OrthoDB" id="8455814at2"/>
<dbReference type="SUPFAM" id="SSF52980">
    <property type="entry name" value="Restriction endonuclease-like"/>
    <property type="match status" value="1"/>
</dbReference>
<feature type="domain" description="Restriction endonuclease type IV Mrr" evidence="1">
    <location>
        <begin position="44"/>
        <end position="138"/>
    </location>
</feature>
<evidence type="ECO:0000313" key="2">
    <source>
        <dbReference type="EMBL" id="ASA20539.1"/>
    </source>
</evidence>
<dbReference type="InterPro" id="IPR007560">
    <property type="entry name" value="Restrct_endonuc_IV_Mrr"/>
</dbReference>
<keyword evidence="3" id="KW-1185">Reference proteome</keyword>
<proteinExistence type="predicted"/>
<dbReference type="KEGG" id="pdh:B9T62_06815"/>
<reference evidence="2 3" key="1">
    <citation type="submission" date="2017-06" db="EMBL/GenBank/DDBJ databases">
        <title>Complete genome sequence of Paenibacillus donghaensis KCTC 13049T isolated from East Sea sediment, South Korea.</title>
        <authorList>
            <person name="Jung B.K."/>
            <person name="Hong S.-J."/>
            <person name="Shin J.-H."/>
        </authorList>
    </citation>
    <scope>NUCLEOTIDE SEQUENCE [LARGE SCALE GENOMIC DNA]</scope>
    <source>
        <strain evidence="2 3">KCTC 13049</strain>
    </source>
</reference>
<name>A0A2Z2KEQ6_9BACL</name>